<organism evidence="1 2">
    <name type="scientific">Cajanus cajan</name>
    <name type="common">Pigeon pea</name>
    <name type="synonym">Cajanus indicus</name>
    <dbReference type="NCBI Taxonomy" id="3821"/>
    <lineage>
        <taxon>Eukaryota</taxon>
        <taxon>Viridiplantae</taxon>
        <taxon>Streptophyta</taxon>
        <taxon>Embryophyta</taxon>
        <taxon>Tracheophyta</taxon>
        <taxon>Spermatophyta</taxon>
        <taxon>Magnoliopsida</taxon>
        <taxon>eudicotyledons</taxon>
        <taxon>Gunneridae</taxon>
        <taxon>Pentapetalae</taxon>
        <taxon>rosids</taxon>
        <taxon>fabids</taxon>
        <taxon>Fabales</taxon>
        <taxon>Fabaceae</taxon>
        <taxon>Papilionoideae</taxon>
        <taxon>50 kb inversion clade</taxon>
        <taxon>NPAAA clade</taxon>
        <taxon>indigoferoid/millettioid clade</taxon>
        <taxon>Phaseoleae</taxon>
        <taxon>Cajanus</taxon>
    </lineage>
</organism>
<gene>
    <name evidence="1" type="ORF">KK1_033855</name>
</gene>
<dbReference type="Proteomes" id="UP000075243">
    <property type="component" value="Unassembled WGS sequence"/>
</dbReference>
<dbReference type="SUPFAM" id="SSF56672">
    <property type="entry name" value="DNA/RNA polymerases"/>
    <property type="match status" value="1"/>
</dbReference>
<reference evidence="1" key="1">
    <citation type="journal article" date="2012" name="Nat. Biotechnol.">
        <title>Draft genome sequence of pigeonpea (Cajanus cajan), an orphan legume crop of resource-poor farmers.</title>
        <authorList>
            <person name="Varshney R.K."/>
            <person name="Chen W."/>
            <person name="Li Y."/>
            <person name="Bharti A.K."/>
            <person name="Saxena R.K."/>
            <person name="Schlueter J.A."/>
            <person name="Donoghue M.T."/>
            <person name="Azam S."/>
            <person name="Fan G."/>
            <person name="Whaley A.M."/>
            <person name="Farmer A.D."/>
            <person name="Sheridan J."/>
            <person name="Iwata A."/>
            <person name="Tuteja R."/>
            <person name="Penmetsa R.V."/>
            <person name="Wu W."/>
            <person name="Upadhyaya H.D."/>
            <person name="Yang S.P."/>
            <person name="Shah T."/>
            <person name="Saxena K.B."/>
            <person name="Michael T."/>
            <person name="McCombie W.R."/>
            <person name="Yang B."/>
            <person name="Zhang G."/>
            <person name="Yang H."/>
            <person name="Wang J."/>
            <person name="Spillane C."/>
            <person name="Cook D.R."/>
            <person name="May G.D."/>
            <person name="Xu X."/>
            <person name="Jackson S.A."/>
        </authorList>
    </citation>
    <scope>NUCLEOTIDE SEQUENCE [LARGE SCALE GENOMIC DNA]</scope>
</reference>
<dbReference type="InterPro" id="IPR023211">
    <property type="entry name" value="DNA_pol_palm_dom_sf"/>
</dbReference>
<proteinExistence type="predicted"/>
<protein>
    <submittedName>
        <fullName evidence="1">DNA polymerase</fullName>
    </submittedName>
</protein>
<dbReference type="STRING" id="3821.A0A151RQ13"/>
<dbReference type="AlphaFoldDB" id="A0A151RQ13"/>
<dbReference type="Gramene" id="C.cajan_30978.t">
    <property type="protein sequence ID" value="C.cajan_30978.t.cds1"/>
    <property type="gene ID" value="C.cajan_30978"/>
</dbReference>
<keyword evidence="2" id="KW-1185">Reference proteome</keyword>
<evidence type="ECO:0000313" key="1">
    <source>
        <dbReference type="EMBL" id="KYP44644.1"/>
    </source>
</evidence>
<sequence length="88" mass="10623">MYQYISRDDCYYKDMDSVILENPLPKEDISSKLGKFKFECIIKKDIFLEPKSYYLMIEDHGYKLFSHFDVKRALFCPEKVMKNMRNCS</sequence>
<evidence type="ECO:0000313" key="2">
    <source>
        <dbReference type="Proteomes" id="UP000075243"/>
    </source>
</evidence>
<dbReference type="EMBL" id="KQ483619">
    <property type="protein sequence ID" value="KYP44644.1"/>
    <property type="molecule type" value="Genomic_DNA"/>
</dbReference>
<accession>A0A151RQ13</accession>
<name>A0A151RQ13_CAJCA</name>
<dbReference type="InterPro" id="IPR043502">
    <property type="entry name" value="DNA/RNA_pol_sf"/>
</dbReference>
<dbReference type="Gene3D" id="3.90.1600.10">
    <property type="entry name" value="Palm domain of DNA polymerase"/>
    <property type="match status" value="1"/>
</dbReference>